<accession>A0A183TY99</accession>
<evidence type="ECO:0000313" key="3">
    <source>
        <dbReference type="WBParaSite" id="TCNE_0000121801-mRNA-1"/>
    </source>
</evidence>
<protein>
    <submittedName>
        <fullName evidence="3">Ovule protein</fullName>
    </submittedName>
</protein>
<gene>
    <name evidence="1" type="ORF">TCNE_LOCUS1219</name>
</gene>
<evidence type="ECO:0000313" key="1">
    <source>
        <dbReference type="EMBL" id="VDM25706.1"/>
    </source>
</evidence>
<reference evidence="3" key="1">
    <citation type="submission" date="2016-06" db="UniProtKB">
        <authorList>
            <consortium name="WormBaseParasite"/>
        </authorList>
    </citation>
    <scope>IDENTIFICATION</scope>
</reference>
<name>A0A183TY99_TOXCA</name>
<dbReference type="EMBL" id="UYWY01000835">
    <property type="protein sequence ID" value="VDM25706.1"/>
    <property type="molecule type" value="Genomic_DNA"/>
</dbReference>
<organism evidence="2 3">
    <name type="scientific">Toxocara canis</name>
    <name type="common">Canine roundworm</name>
    <dbReference type="NCBI Taxonomy" id="6265"/>
    <lineage>
        <taxon>Eukaryota</taxon>
        <taxon>Metazoa</taxon>
        <taxon>Ecdysozoa</taxon>
        <taxon>Nematoda</taxon>
        <taxon>Chromadorea</taxon>
        <taxon>Rhabditida</taxon>
        <taxon>Spirurina</taxon>
        <taxon>Ascaridomorpha</taxon>
        <taxon>Ascaridoidea</taxon>
        <taxon>Toxocaridae</taxon>
        <taxon>Toxocara</taxon>
    </lineage>
</organism>
<sequence length="106" mass="12211">MRLYFENIDCQHEKPIEECGEMYWICNCYEGSNDLDGKGVLGERPVIFGEESASLMNKCTNLLNIVRVLLEDRELCIWLDAKHGTLILRSIGSTVHVLFRYPDLTD</sequence>
<proteinExistence type="predicted"/>
<keyword evidence="2" id="KW-1185">Reference proteome</keyword>
<dbReference type="AlphaFoldDB" id="A0A183TY99"/>
<reference evidence="1 2" key="2">
    <citation type="submission" date="2018-11" db="EMBL/GenBank/DDBJ databases">
        <authorList>
            <consortium name="Pathogen Informatics"/>
        </authorList>
    </citation>
    <scope>NUCLEOTIDE SEQUENCE [LARGE SCALE GENOMIC DNA]</scope>
</reference>
<evidence type="ECO:0000313" key="2">
    <source>
        <dbReference type="Proteomes" id="UP000050794"/>
    </source>
</evidence>
<dbReference type="WBParaSite" id="TCNE_0000121801-mRNA-1">
    <property type="protein sequence ID" value="TCNE_0000121801-mRNA-1"/>
    <property type="gene ID" value="TCNE_0000121801"/>
</dbReference>
<dbReference type="Proteomes" id="UP000050794">
    <property type="component" value="Unassembled WGS sequence"/>
</dbReference>